<keyword evidence="4" id="KW-1185">Reference proteome</keyword>
<dbReference type="InterPro" id="IPR002397">
    <property type="entry name" value="Cyt_P450_B"/>
</dbReference>
<dbReference type="InterPro" id="IPR001128">
    <property type="entry name" value="Cyt_P450"/>
</dbReference>
<dbReference type="PROSITE" id="PS00086">
    <property type="entry name" value="CYTOCHROME_P450"/>
    <property type="match status" value="1"/>
</dbReference>
<dbReference type="PANTHER" id="PTHR46696">
    <property type="entry name" value="P450, PUTATIVE (EUROFUNG)-RELATED"/>
    <property type="match status" value="1"/>
</dbReference>
<dbReference type="SUPFAM" id="SSF48264">
    <property type="entry name" value="Cytochrome P450"/>
    <property type="match status" value="1"/>
</dbReference>
<dbReference type="InterPro" id="IPR017972">
    <property type="entry name" value="Cyt_P450_CS"/>
</dbReference>
<sequence>MLPRKNLFSFTSKDPSAFAIHLAAAAREHSVYFDEGLGVPVVLRGADVTAVLRDSETFSTRAYDNGIMKGTLVTLGGESHTRMRRLFNAVLSPRVISRYEEAIVTPVARRVVERLARKEQADLFDDFAMSMPMGVTSALFGLPEERIAENDVLIRKMIRSVVMPQDPVVMAEGRSAHAAMEAQLREIAEREVAHPSDTLLGEIARAIVAEGLGGVEACEGVVLTLILASYETTSWMLANLLVALLAHPESMNQLRQQPSLLPQAIEESTRWCSSVAGIVRFVEREATIGGETLAAGTILYLSLMARHYDEEIYPRPEIFDIHRRPVGMLNFGGGLHYCVGAPLARMEARIGVSLLLERFPALRADPTLRPTFSTAPRGAAAFGPDQIPALLV</sequence>
<keyword evidence="2" id="KW-0560">Oxidoreductase</keyword>
<evidence type="ECO:0000313" key="4">
    <source>
        <dbReference type="Proteomes" id="UP001217485"/>
    </source>
</evidence>
<comment type="similarity">
    <text evidence="1 2">Belongs to the cytochrome P450 family.</text>
</comment>
<keyword evidence="2" id="KW-0479">Metal-binding</keyword>
<comment type="caution">
    <text evidence="3">The sequence shown here is derived from an EMBL/GenBank/DDBJ whole genome shotgun (WGS) entry which is preliminary data.</text>
</comment>
<dbReference type="EMBL" id="JAQNDK010000001">
    <property type="protein sequence ID" value="MDC0676930.1"/>
    <property type="molecule type" value="Genomic_DNA"/>
</dbReference>
<reference evidence="3 4" key="1">
    <citation type="submission" date="2023-01" db="EMBL/GenBank/DDBJ databases">
        <title>Minimal conservation of predation-associated metabolite biosynthetic gene clusters underscores biosynthetic potential of Myxococcota including descriptions for ten novel species: Archangium lansinium sp. nov., Myxococcus landrumus sp. nov., Nannocystis bai.</title>
        <authorList>
            <person name="Ahearne A."/>
            <person name="Stevens C."/>
            <person name="Dowd S."/>
        </authorList>
    </citation>
    <scope>NUCLEOTIDE SEQUENCE [LARGE SCALE GENOMIC DNA]</scope>
    <source>
        <strain evidence="3 4">WIWO2</strain>
    </source>
</reference>
<accession>A0ABT5BTM7</accession>
<dbReference type="PRINTS" id="PR00359">
    <property type="entry name" value="BP450"/>
</dbReference>
<organism evidence="3 4">
    <name type="scientific">Sorangium atrum</name>
    <dbReference type="NCBI Taxonomy" id="2995308"/>
    <lineage>
        <taxon>Bacteria</taxon>
        <taxon>Pseudomonadati</taxon>
        <taxon>Myxococcota</taxon>
        <taxon>Polyangia</taxon>
        <taxon>Polyangiales</taxon>
        <taxon>Polyangiaceae</taxon>
        <taxon>Sorangium</taxon>
    </lineage>
</organism>
<name>A0ABT5BTM7_9BACT</name>
<dbReference type="Pfam" id="PF00067">
    <property type="entry name" value="p450"/>
    <property type="match status" value="1"/>
</dbReference>
<protein>
    <submittedName>
        <fullName evidence="3">Cytochrome P450</fullName>
    </submittedName>
</protein>
<evidence type="ECO:0000313" key="3">
    <source>
        <dbReference type="EMBL" id="MDC0676930.1"/>
    </source>
</evidence>
<proteinExistence type="inferred from homology"/>
<evidence type="ECO:0000256" key="2">
    <source>
        <dbReference type="RuleBase" id="RU000461"/>
    </source>
</evidence>
<dbReference type="Gene3D" id="1.10.630.10">
    <property type="entry name" value="Cytochrome P450"/>
    <property type="match status" value="1"/>
</dbReference>
<gene>
    <name evidence="3" type="ORF">POL72_04200</name>
</gene>
<keyword evidence="2" id="KW-0349">Heme</keyword>
<dbReference type="RefSeq" id="WP_272093703.1">
    <property type="nucleotide sequence ID" value="NZ_JAQNDK010000001.1"/>
</dbReference>
<evidence type="ECO:0000256" key="1">
    <source>
        <dbReference type="ARBA" id="ARBA00010617"/>
    </source>
</evidence>
<keyword evidence="2" id="KW-0503">Monooxygenase</keyword>
<keyword evidence="2" id="KW-0408">Iron</keyword>
<dbReference type="PANTHER" id="PTHR46696:SF1">
    <property type="entry name" value="CYTOCHROME P450 YJIB-RELATED"/>
    <property type="match status" value="1"/>
</dbReference>
<dbReference type="InterPro" id="IPR036396">
    <property type="entry name" value="Cyt_P450_sf"/>
</dbReference>
<dbReference type="Proteomes" id="UP001217485">
    <property type="component" value="Unassembled WGS sequence"/>
</dbReference>